<keyword evidence="2" id="KW-1185">Reference proteome</keyword>
<accession>A0A2P6P5R4</accession>
<dbReference type="AlphaFoldDB" id="A0A2P6P5R4"/>
<protein>
    <submittedName>
        <fullName evidence="1">Uncharacterized protein</fullName>
    </submittedName>
</protein>
<dbReference type="Gramene" id="PRQ17259">
    <property type="protein sequence ID" value="PRQ17259"/>
    <property type="gene ID" value="RchiOBHm_Chr7g0193031"/>
</dbReference>
<comment type="caution">
    <text evidence="1">The sequence shown here is derived from an EMBL/GenBank/DDBJ whole genome shotgun (WGS) entry which is preliminary data.</text>
</comment>
<reference evidence="1 2" key="1">
    <citation type="journal article" date="2018" name="Nat. Genet.">
        <title>The Rosa genome provides new insights in the design of modern roses.</title>
        <authorList>
            <person name="Bendahmane M."/>
        </authorList>
    </citation>
    <scope>NUCLEOTIDE SEQUENCE [LARGE SCALE GENOMIC DNA]</scope>
    <source>
        <strain evidence="2">cv. Old Blush</strain>
    </source>
</reference>
<gene>
    <name evidence="1" type="ORF">RchiOBHm_Chr7g0193031</name>
</gene>
<sequence>MMNWVEGWVLELDGGADQKIEGNNASADDAIMLDKDDYVSETNATNIVSLWFTYMDNRWNTCMICIDGYTI</sequence>
<dbReference type="Proteomes" id="UP000238479">
    <property type="component" value="Chromosome 7"/>
</dbReference>
<name>A0A2P6P5R4_ROSCH</name>
<evidence type="ECO:0000313" key="2">
    <source>
        <dbReference type="Proteomes" id="UP000238479"/>
    </source>
</evidence>
<dbReference type="EMBL" id="PDCK01000045">
    <property type="protein sequence ID" value="PRQ17259.1"/>
    <property type="molecule type" value="Genomic_DNA"/>
</dbReference>
<evidence type="ECO:0000313" key="1">
    <source>
        <dbReference type="EMBL" id="PRQ17259.1"/>
    </source>
</evidence>
<dbReference type="STRING" id="74649.A0A2P6P5R4"/>
<organism evidence="1 2">
    <name type="scientific">Rosa chinensis</name>
    <name type="common">China rose</name>
    <dbReference type="NCBI Taxonomy" id="74649"/>
    <lineage>
        <taxon>Eukaryota</taxon>
        <taxon>Viridiplantae</taxon>
        <taxon>Streptophyta</taxon>
        <taxon>Embryophyta</taxon>
        <taxon>Tracheophyta</taxon>
        <taxon>Spermatophyta</taxon>
        <taxon>Magnoliopsida</taxon>
        <taxon>eudicotyledons</taxon>
        <taxon>Gunneridae</taxon>
        <taxon>Pentapetalae</taxon>
        <taxon>rosids</taxon>
        <taxon>fabids</taxon>
        <taxon>Rosales</taxon>
        <taxon>Rosaceae</taxon>
        <taxon>Rosoideae</taxon>
        <taxon>Rosoideae incertae sedis</taxon>
        <taxon>Rosa</taxon>
    </lineage>
</organism>
<proteinExistence type="predicted"/>